<evidence type="ECO:0000256" key="2">
    <source>
        <dbReference type="ARBA" id="ARBA00022573"/>
    </source>
</evidence>
<dbReference type="Proteomes" id="UP000092627">
    <property type="component" value="Unassembled WGS sequence"/>
</dbReference>
<dbReference type="EMBL" id="FLOC01000005">
    <property type="protein sequence ID" value="SBS28773.1"/>
    <property type="molecule type" value="Genomic_DNA"/>
</dbReference>
<dbReference type="GO" id="GO:0009236">
    <property type="term" value="P:cobalamin biosynthetic process"/>
    <property type="evidence" value="ECO:0007669"/>
    <property type="project" value="UniProtKB-UniPathway"/>
</dbReference>
<organism evidence="4 5">
    <name type="scientific">Marinomonas aquimarina</name>
    <dbReference type="NCBI Taxonomy" id="295068"/>
    <lineage>
        <taxon>Bacteria</taxon>
        <taxon>Pseudomonadati</taxon>
        <taxon>Pseudomonadota</taxon>
        <taxon>Gammaproteobacteria</taxon>
        <taxon>Oceanospirillales</taxon>
        <taxon>Oceanospirillaceae</taxon>
        <taxon>Marinomonas</taxon>
    </lineage>
</organism>
<dbReference type="RefSeq" id="WP_067206912.1">
    <property type="nucleotide sequence ID" value="NZ_FLOC01000005.1"/>
</dbReference>
<keyword evidence="5" id="KW-1185">Reference proteome</keyword>
<dbReference type="InterPro" id="IPR003723">
    <property type="entry name" value="Precorrin-6x_reduct"/>
</dbReference>
<reference evidence="4 5" key="1">
    <citation type="submission" date="2016-06" db="EMBL/GenBank/DDBJ databases">
        <authorList>
            <person name="Kjaerup R.B."/>
            <person name="Dalgaard T.S."/>
            <person name="Juul-Madsen H.R."/>
        </authorList>
    </citation>
    <scope>NUCLEOTIDE SEQUENCE [LARGE SCALE GENOMIC DNA]</scope>
    <source>
        <strain evidence="4 5">CECT 5080</strain>
    </source>
</reference>
<accession>A0A1A8TB32</accession>
<dbReference type="Pfam" id="PF02571">
    <property type="entry name" value="CbiJ"/>
    <property type="match status" value="1"/>
</dbReference>
<dbReference type="NCBIfam" id="TIGR00715">
    <property type="entry name" value="precor6x_red"/>
    <property type="match status" value="1"/>
</dbReference>
<evidence type="ECO:0000313" key="5">
    <source>
        <dbReference type="Proteomes" id="UP000092627"/>
    </source>
</evidence>
<dbReference type="PANTHER" id="PTHR36925:SF1">
    <property type="entry name" value="COBALT-PRECORRIN-6A REDUCTASE"/>
    <property type="match status" value="1"/>
</dbReference>
<gene>
    <name evidence="4" type="primary">cobK</name>
    <name evidence="4" type="ORF">MAQ5080_01206</name>
</gene>
<dbReference type="AlphaFoldDB" id="A0A1A8TB32"/>
<dbReference type="EC" id="1.3.1.54" evidence="4"/>
<sequence length="258" mass="28566">MKILVLGGTADGRHLAERLSQLGVEVLYSIAGLVRVPTLPCEVLVGGFSQFGGLATFLKQRQIDLVIDATHPYAATMSNTAVAAGQETGIPVWRFLRPAWQPQAADDWRNYQNDDDLLEQLKDFKRPLLSAGQMTREQLLAITQSEGFEQGVWRTAVLPKFDVPETITWLKAIGPFDLDSERDLLKRYQIDVIVSKNSGGDSTSAKLDAARELGIRVLLHQRPQVNKAVRTFSEYSQLIEAVQAFSASASSTQEPQQQ</sequence>
<dbReference type="PROSITE" id="PS51014">
    <property type="entry name" value="COBK_CBIJ"/>
    <property type="match status" value="1"/>
</dbReference>
<proteinExistence type="predicted"/>
<dbReference type="STRING" id="295068.MAQ5080_01206"/>
<dbReference type="GO" id="GO:0016994">
    <property type="term" value="F:precorrin-6A reductase activity"/>
    <property type="evidence" value="ECO:0007669"/>
    <property type="project" value="UniProtKB-EC"/>
</dbReference>
<keyword evidence="3 4" id="KW-0560">Oxidoreductase</keyword>
<name>A0A1A8TB32_9GAMM</name>
<comment type="pathway">
    <text evidence="1">Cofactor biosynthesis; adenosylcobalamin biosynthesis.</text>
</comment>
<evidence type="ECO:0000256" key="1">
    <source>
        <dbReference type="ARBA" id="ARBA00004953"/>
    </source>
</evidence>
<evidence type="ECO:0000313" key="4">
    <source>
        <dbReference type="EMBL" id="SBS28773.1"/>
    </source>
</evidence>
<protein>
    <submittedName>
        <fullName evidence="4">Precorrin-6A reductase</fullName>
        <ecNumber evidence="4">1.3.1.54</ecNumber>
    </submittedName>
</protein>
<dbReference type="OrthoDB" id="5183775at2"/>
<keyword evidence="2" id="KW-0169">Cobalamin biosynthesis</keyword>
<evidence type="ECO:0000256" key="3">
    <source>
        <dbReference type="ARBA" id="ARBA00023002"/>
    </source>
</evidence>
<dbReference type="PANTHER" id="PTHR36925">
    <property type="entry name" value="COBALT-PRECORRIN-6A REDUCTASE"/>
    <property type="match status" value="1"/>
</dbReference>
<dbReference type="UniPathway" id="UPA00148"/>